<accession>A0A5E7RGQ7</accession>
<reference evidence="3 4" key="1">
    <citation type="submission" date="2019-09" db="EMBL/GenBank/DDBJ databases">
        <authorList>
            <person name="Chandra G."/>
            <person name="Truman W A."/>
        </authorList>
    </citation>
    <scope>NUCLEOTIDE SEQUENCE [LARGE SCALE GENOMIC DNA]</scope>
    <source>
        <strain evidence="3">PS918</strain>
    </source>
</reference>
<dbReference type="EMBL" id="CABVIY010000002">
    <property type="protein sequence ID" value="VVP72517.1"/>
    <property type="molecule type" value="Genomic_DNA"/>
</dbReference>
<dbReference type="CDD" id="cd14729">
    <property type="entry name" value="RtxA-like"/>
    <property type="match status" value="1"/>
</dbReference>
<dbReference type="Pfam" id="PF20178">
    <property type="entry name" value="ToxA_N"/>
    <property type="match status" value="1"/>
</dbReference>
<feature type="region of interest" description="Disordered" evidence="1">
    <location>
        <begin position="604"/>
        <end position="630"/>
    </location>
</feature>
<organism evidence="3 4">
    <name type="scientific">Pseudomonas fluorescens</name>
    <dbReference type="NCBI Taxonomy" id="294"/>
    <lineage>
        <taxon>Bacteria</taxon>
        <taxon>Pseudomonadati</taxon>
        <taxon>Pseudomonadota</taxon>
        <taxon>Gammaproteobacteria</taxon>
        <taxon>Pseudomonadales</taxon>
        <taxon>Pseudomonadaceae</taxon>
        <taxon>Pseudomonas</taxon>
    </lineage>
</organism>
<protein>
    <recommendedName>
        <fullName evidence="2">Dermonecrotic toxin N-terminal domain-containing protein</fullName>
    </recommendedName>
</protein>
<dbReference type="OrthoDB" id="5653126at2"/>
<dbReference type="AlphaFoldDB" id="A0A5E7RGQ7"/>
<dbReference type="SUPFAM" id="SSF159501">
    <property type="entry name" value="EreA/ChaN-like"/>
    <property type="match status" value="1"/>
</dbReference>
<dbReference type="InterPro" id="IPR046673">
    <property type="entry name" value="ToxA_N"/>
</dbReference>
<sequence>MHPIETRPLPNAADKAALKAIAVKVVTACPSLQDTAHEVASQLLGKFGVVGHDPDEVWFHRFRNAISSPTAFTGWEHCCAKPTESMTLTQLVIHRFRVHDQDNADLLDSDAGFYTAGPETEDFNETNEVRLHGDEVLREFWNINFSDVYRNKLEAFWNDYAQDFRTLAKCNFLSKAVEARDSGFLTDDDFHTVVSAVIGPLSWPVSLHLLQSEHPTGTGLRVGALDIDGHVATNILRIIDPEGRQIVYSPGENAPFHVLQTPADLHWWALMQMNKKAPRQQFLSHFPLADRHDIETNITDLMNRLVGTWGHSDHHLINLNDQSVTNDAFSWMRDSTRAAMSAEADLSLTSNGDLRKKLWIGYLTAGLKVFGPMAAVGWPVALVVIGASLASMGLNIDQAVTGKTAAERKQGVIGAILNGIDTLFNLPFLKGTGSLAEVGTQAEAAETVEVAGQTEGTAREVPPEETNWRVPALEQVPPTTSETVLTAEIPQRFQTNELLDAYTPVAEPGKFEGIYRLDSDPPYAILMNDTAYYVRYFADSQGEGFWAIVDPERPNQLIHSQPVRLNAEGNWERMTPLGLKGGGQCMGKACTVELEMDVREPAPVELEQPEPQAGTSHTLPVAEPQPSSSTRLNLVKTPYDVALARRAELSRWALQLRETHIQVQIGADGGLVAPDRYALYFADKARTLLTTALRFYRNLPWSNLPQRPAIPVVNASTSLPELLAQVFQNAPGLVVSETLGRITSMRFMIENLADMARHGVKTLYVRRLLSDFAQTDLNAYFKTGDMPKDLEQYLTRLGSDPSGQFNELALVKAARQNGIRVQATDCAATYRKTVSFTRFEEQVSTNHLTSEIMTMDKAINTVDKWVVLTGVENTNTFRALAGISELEGGIGLRIEEVDPGQGERISVDPGIDIERGPSAQNEMARGKVETLHADLLLEMEAPRVSRNEQQIGRLLTRPGMYCIEQSEGVYTLLHRSQTDQIVRTPIQTLADGRYSIDRPSWGPVNGVPYDTLQQLSRKLNHMGLSLQSRLPA</sequence>
<name>A0A5E7RGQ7_PSEFL</name>
<feature type="domain" description="Dermonecrotic toxin N-terminal" evidence="2">
    <location>
        <begin position="28"/>
        <end position="289"/>
    </location>
</feature>
<dbReference type="Proteomes" id="UP000326611">
    <property type="component" value="Unassembled WGS sequence"/>
</dbReference>
<evidence type="ECO:0000259" key="2">
    <source>
        <dbReference type="Pfam" id="PF20178"/>
    </source>
</evidence>
<dbReference type="Gene3D" id="3.40.50.11550">
    <property type="match status" value="1"/>
</dbReference>
<dbReference type="RefSeq" id="WP_150769587.1">
    <property type="nucleotide sequence ID" value="NZ_CABVIY010000002.1"/>
</dbReference>
<proteinExistence type="predicted"/>
<evidence type="ECO:0000313" key="4">
    <source>
        <dbReference type="Proteomes" id="UP000326611"/>
    </source>
</evidence>
<gene>
    <name evidence="3" type="ORF">PS918_01435</name>
</gene>
<evidence type="ECO:0000256" key="1">
    <source>
        <dbReference type="SAM" id="MobiDB-lite"/>
    </source>
</evidence>
<evidence type="ECO:0000313" key="3">
    <source>
        <dbReference type="EMBL" id="VVP72517.1"/>
    </source>
</evidence>